<dbReference type="PANTHER" id="PTHR38926">
    <property type="entry name" value="F-BOX DOMAIN CONTAINING PROTEIN, EXPRESSED"/>
    <property type="match status" value="1"/>
</dbReference>
<keyword evidence="3" id="KW-1185">Reference proteome</keyword>
<dbReference type="PANTHER" id="PTHR38926:SF5">
    <property type="entry name" value="F-BOX AND LEUCINE-RICH REPEAT PROTEIN 6"/>
    <property type="match status" value="1"/>
</dbReference>
<comment type="caution">
    <text evidence="2">The sequence shown here is derived from an EMBL/GenBank/DDBJ whole genome shotgun (WGS) entry which is preliminary data.</text>
</comment>
<dbReference type="InterPro" id="IPR032675">
    <property type="entry name" value="LRR_dom_sf"/>
</dbReference>
<proteinExistence type="predicted"/>
<dbReference type="SUPFAM" id="SSF52047">
    <property type="entry name" value="RNI-like"/>
    <property type="match status" value="1"/>
</dbReference>
<feature type="region of interest" description="Disordered" evidence="1">
    <location>
        <begin position="514"/>
        <end position="545"/>
    </location>
</feature>
<evidence type="ECO:0000256" key="1">
    <source>
        <dbReference type="SAM" id="MobiDB-lite"/>
    </source>
</evidence>
<reference evidence="2 3" key="1">
    <citation type="journal article" date="2020" name="Fungal Divers.">
        <title>Resolving the Mortierellaceae phylogeny through synthesis of multi-gene phylogenetics and phylogenomics.</title>
        <authorList>
            <person name="Vandepol N."/>
            <person name="Liber J."/>
            <person name="Desiro A."/>
            <person name="Na H."/>
            <person name="Kennedy M."/>
            <person name="Barry K."/>
            <person name="Grigoriev I.V."/>
            <person name="Miller A.N."/>
            <person name="O'Donnell K."/>
            <person name="Stajich J.E."/>
            <person name="Bonito G."/>
        </authorList>
    </citation>
    <scope>NUCLEOTIDE SEQUENCE [LARGE SCALE GENOMIC DNA]</scope>
    <source>
        <strain evidence="2 3">AD045</strain>
    </source>
</reference>
<gene>
    <name evidence="2" type="ORF">BGZ96_000396</name>
</gene>
<protein>
    <recommendedName>
        <fullName evidence="4">F-box domain-containing protein</fullName>
    </recommendedName>
</protein>
<sequence>MSPDNNNAISPYGRVIAISAVLERVLDLLDFYCVPTEHFSLVCHHWEKHLAPFRWKAFRVWPATRSNKAILLRRHGVHVQHLVCGTIVSKDLRLIADTCPNLRSLMLYARNDSFWSTYATLERFFISLRTAPLTTVHIDFDLSHFDPTFFWSLSQLPRLEELTVRTHITKPYESPYTTSALFVGFLECCPTLKTFHFWYRVTYETWYNPPRPKGGFERWARRALELSKQDGIPASLSEVHARRIREPIDQDASDTNKKQQRIPQQTLPPKEYHLCRLDFKPEVLDIPTFQQIISKMAYLEELDMRGLWKDIPVDTWSALSIHCQNLHILRIHLQDINVGTPSIPDLVSFFPRLCILELHSQLFKTDPDLSTLGYVLQQHEEKHGVQHPLKSLLITGRLTQPAKLLVDALTQGLSNLESLQIETLHGDEDRAVQDKDLSFSSLQDSDGSVSADLLLLPTRCQDTLRHLHISDVNFTDKSLSTRLFTLLQGSSGLETLQISIQHLRDLVSYPTLPPESASLGNGKQGEMQANKDTRKNTTGRNAPKPGMGFSFPTVRVLKLTGVHEISGGDPERKGSIRQLELYEIQLFIAAFPSLTHLHIQITPDVNPKQFNPARFMERLIPRVKVITFFA</sequence>
<organism evidence="2 3">
    <name type="scientific">Linnemannia gamsii</name>
    <dbReference type="NCBI Taxonomy" id="64522"/>
    <lineage>
        <taxon>Eukaryota</taxon>
        <taxon>Fungi</taxon>
        <taxon>Fungi incertae sedis</taxon>
        <taxon>Mucoromycota</taxon>
        <taxon>Mortierellomycotina</taxon>
        <taxon>Mortierellomycetes</taxon>
        <taxon>Mortierellales</taxon>
        <taxon>Mortierellaceae</taxon>
        <taxon>Linnemannia</taxon>
    </lineage>
</organism>
<evidence type="ECO:0000313" key="3">
    <source>
        <dbReference type="Proteomes" id="UP001194696"/>
    </source>
</evidence>
<name>A0ABQ7KB97_9FUNG</name>
<evidence type="ECO:0008006" key="4">
    <source>
        <dbReference type="Google" id="ProtNLM"/>
    </source>
</evidence>
<accession>A0ABQ7KB97</accession>
<evidence type="ECO:0000313" key="2">
    <source>
        <dbReference type="EMBL" id="KAG0294825.1"/>
    </source>
</evidence>
<dbReference type="EMBL" id="JAAAIM010000105">
    <property type="protein sequence ID" value="KAG0294825.1"/>
    <property type="molecule type" value="Genomic_DNA"/>
</dbReference>
<dbReference type="Proteomes" id="UP001194696">
    <property type="component" value="Unassembled WGS sequence"/>
</dbReference>
<dbReference type="Gene3D" id="3.80.10.10">
    <property type="entry name" value="Ribonuclease Inhibitor"/>
    <property type="match status" value="1"/>
</dbReference>